<dbReference type="Proteomes" id="UP001177212">
    <property type="component" value="Unassembled WGS sequence"/>
</dbReference>
<dbReference type="RefSeq" id="WP_305472599.1">
    <property type="nucleotide sequence ID" value="NZ_JAUYVT010000014.1"/>
</dbReference>
<evidence type="ECO:0008006" key="3">
    <source>
        <dbReference type="Google" id="ProtNLM"/>
    </source>
</evidence>
<accession>A0ABT9FGN8</accession>
<organism evidence="1 2">
    <name type="scientific">Pseudoalteromonas marina</name>
    <dbReference type="NCBI Taxonomy" id="267375"/>
    <lineage>
        <taxon>Bacteria</taxon>
        <taxon>Pseudomonadati</taxon>
        <taxon>Pseudomonadota</taxon>
        <taxon>Gammaproteobacteria</taxon>
        <taxon>Alteromonadales</taxon>
        <taxon>Pseudoalteromonadaceae</taxon>
        <taxon>Pseudoalteromonas</taxon>
    </lineage>
</organism>
<keyword evidence="2" id="KW-1185">Reference proteome</keyword>
<comment type="caution">
    <text evidence="1">The sequence shown here is derived from an EMBL/GenBank/DDBJ whole genome shotgun (WGS) entry which is preliminary data.</text>
</comment>
<sequence length="142" mass="16488">MNLLYWDTENINNLNTEKEFPNVKFYIGHAVYAKPFHDISSRLKPNPIIIKKHQLYGYGPDVADIHLLSLLHQDILNLGKENTFYLATKDKLLTYRFVNVARSCGIKASNIKYLYTSDEVRTRSARGDELLEKKNLNNQQTN</sequence>
<evidence type="ECO:0000313" key="1">
    <source>
        <dbReference type="EMBL" id="MDP2565844.1"/>
    </source>
</evidence>
<dbReference type="EMBL" id="JAUYVT010000014">
    <property type="protein sequence ID" value="MDP2565844.1"/>
    <property type="molecule type" value="Genomic_DNA"/>
</dbReference>
<name>A0ABT9FGN8_9GAMM</name>
<gene>
    <name evidence="1" type="ORF">Q8W34_14450</name>
</gene>
<protein>
    <recommendedName>
        <fullName evidence="3">PIN-like domain-containing protein</fullName>
    </recommendedName>
</protein>
<evidence type="ECO:0000313" key="2">
    <source>
        <dbReference type="Proteomes" id="UP001177212"/>
    </source>
</evidence>
<proteinExistence type="predicted"/>
<reference evidence="1" key="1">
    <citation type="submission" date="2023-07" db="EMBL/GenBank/DDBJ databases">
        <title>Genome content predicts the carbon catabolic preferences of heterotrophic bacteria.</title>
        <authorList>
            <person name="Gralka M."/>
        </authorList>
    </citation>
    <scope>NUCLEOTIDE SEQUENCE</scope>
    <source>
        <strain evidence="1">4G09</strain>
    </source>
</reference>